<proteinExistence type="predicted"/>
<keyword evidence="2" id="KW-1185">Reference proteome</keyword>
<evidence type="ECO:0000313" key="1">
    <source>
        <dbReference type="EMBL" id="MFC6013180.1"/>
    </source>
</evidence>
<sequence length="82" mass="8530">MSTHTGYSDGVTLDYDAPRYDNGAAIGAYVRLKVASGLGSYSLSLSIDEARVLAEQLPVLVMAHDAAEHIAKGCGAAEFKAA</sequence>
<reference evidence="2" key="1">
    <citation type="journal article" date="2019" name="Int. J. Syst. Evol. Microbiol.">
        <title>The Global Catalogue of Microorganisms (GCM) 10K type strain sequencing project: providing services to taxonomists for standard genome sequencing and annotation.</title>
        <authorList>
            <consortium name="The Broad Institute Genomics Platform"/>
            <consortium name="The Broad Institute Genome Sequencing Center for Infectious Disease"/>
            <person name="Wu L."/>
            <person name="Ma J."/>
        </authorList>
    </citation>
    <scope>NUCLEOTIDE SEQUENCE [LARGE SCALE GENOMIC DNA]</scope>
    <source>
        <strain evidence="2">CCUG 36956</strain>
    </source>
</reference>
<name>A0ABW1JVK8_9NOCA</name>
<dbReference type="Proteomes" id="UP001596223">
    <property type="component" value="Unassembled WGS sequence"/>
</dbReference>
<comment type="caution">
    <text evidence="1">The sequence shown here is derived from an EMBL/GenBank/DDBJ whole genome shotgun (WGS) entry which is preliminary data.</text>
</comment>
<accession>A0ABW1JVK8</accession>
<gene>
    <name evidence="1" type="ORF">ACFP3H_19165</name>
</gene>
<dbReference type="RefSeq" id="WP_378607955.1">
    <property type="nucleotide sequence ID" value="NZ_JBHSQN010000013.1"/>
</dbReference>
<organism evidence="1 2">
    <name type="scientific">Nocardia lasii</name>
    <dbReference type="NCBI Taxonomy" id="1616107"/>
    <lineage>
        <taxon>Bacteria</taxon>
        <taxon>Bacillati</taxon>
        <taxon>Actinomycetota</taxon>
        <taxon>Actinomycetes</taxon>
        <taxon>Mycobacteriales</taxon>
        <taxon>Nocardiaceae</taxon>
        <taxon>Nocardia</taxon>
    </lineage>
</organism>
<evidence type="ECO:0000313" key="2">
    <source>
        <dbReference type="Proteomes" id="UP001596223"/>
    </source>
</evidence>
<protein>
    <submittedName>
        <fullName evidence="1">Uncharacterized protein</fullName>
    </submittedName>
</protein>
<dbReference type="EMBL" id="JBHSQN010000013">
    <property type="protein sequence ID" value="MFC6013180.1"/>
    <property type="molecule type" value="Genomic_DNA"/>
</dbReference>